<dbReference type="EMBL" id="JFBT01000001">
    <property type="protein sequence ID" value="EXG82281.1"/>
    <property type="molecule type" value="Genomic_DNA"/>
</dbReference>
<sequence>MDVRGSGNRHRSGWWPLRIAAATGLLHAAVSLFWALGGRWQLESVGDWAVQLADDHPVEAGLGLTLVALVKGAVAIVPLVNERRKTRYYRWIRFLGWSAGVVLVAWGGVSTLSAWAVLTGVITPTGGYDRETMIGHGLLWDPLFTIWGCALLIGLWCSRNRTHVTTEQTSRLSR</sequence>
<dbReference type="AlphaFoldDB" id="A0A011AJZ2"/>
<gene>
    <name evidence="2" type="ORF">CryarDRAFT_3446</name>
</gene>
<dbReference type="Pfam" id="PF13160">
    <property type="entry name" value="DUF3995"/>
    <property type="match status" value="1"/>
</dbReference>
<keyword evidence="1" id="KW-0812">Transmembrane</keyword>
<comment type="caution">
    <text evidence="2">The sequence shown here is derived from an EMBL/GenBank/DDBJ whole genome shotgun (WGS) entry which is preliminary data.</text>
</comment>
<dbReference type="InterPro" id="IPR025058">
    <property type="entry name" value="DUF3995"/>
</dbReference>
<dbReference type="OrthoDB" id="3732080at2"/>
<evidence type="ECO:0000313" key="2">
    <source>
        <dbReference type="EMBL" id="EXG82281.1"/>
    </source>
</evidence>
<feature type="transmembrane region" description="Helical" evidence="1">
    <location>
        <begin position="92"/>
        <end position="118"/>
    </location>
</feature>
<feature type="transmembrane region" description="Helical" evidence="1">
    <location>
        <begin position="138"/>
        <end position="157"/>
    </location>
</feature>
<reference evidence="2 3" key="1">
    <citation type="submission" date="2013-07" db="EMBL/GenBank/DDBJ databases">
        <authorList>
            <consortium name="DOE Joint Genome Institute"/>
            <person name="Eisen J."/>
            <person name="Huntemann M."/>
            <person name="Han J."/>
            <person name="Chen A."/>
            <person name="Kyrpides N."/>
            <person name="Mavromatis K."/>
            <person name="Markowitz V."/>
            <person name="Palaniappan K."/>
            <person name="Ivanova N."/>
            <person name="Schaumberg A."/>
            <person name="Pati A."/>
            <person name="Liolios K."/>
            <person name="Nordberg H.P."/>
            <person name="Cantor M.N."/>
            <person name="Hua S.X."/>
            <person name="Woyke T."/>
        </authorList>
    </citation>
    <scope>NUCLEOTIDE SEQUENCE [LARGE SCALE GENOMIC DNA]</scope>
    <source>
        <strain evidence="2 3">DSM 44712</strain>
    </source>
</reference>
<evidence type="ECO:0000313" key="3">
    <source>
        <dbReference type="Proteomes" id="UP000021053"/>
    </source>
</evidence>
<evidence type="ECO:0008006" key="4">
    <source>
        <dbReference type="Google" id="ProtNLM"/>
    </source>
</evidence>
<dbReference type="Proteomes" id="UP000021053">
    <property type="component" value="Unassembled WGS sequence"/>
</dbReference>
<dbReference type="HOGENOM" id="CLU_143368_0_0_11"/>
<keyword evidence="3" id="KW-1185">Reference proteome</keyword>
<evidence type="ECO:0000256" key="1">
    <source>
        <dbReference type="SAM" id="Phobius"/>
    </source>
</evidence>
<dbReference type="RefSeq" id="WP_051570414.1">
    <property type="nucleotide sequence ID" value="NZ_KK073874.1"/>
</dbReference>
<protein>
    <recommendedName>
        <fullName evidence="4">DUF3995 domain-containing protein</fullName>
    </recommendedName>
</protein>
<proteinExistence type="predicted"/>
<keyword evidence="1" id="KW-0472">Membrane</keyword>
<feature type="transmembrane region" description="Helical" evidence="1">
    <location>
        <begin position="20"/>
        <end position="40"/>
    </location>
</feature>
<accession>A0A011AJZ2</accession>
<organism evidence="2 3">
    <name type="scientific">Cryptosporangium arvum DSM 44712</name>
    <dbReference type="NCBI Taxonomy" id="927661"/>
    <lineage>
        <taxon>Bacteria</taxon>
        <taxon>Bacillati</taxon>
        <taxon>Actinomycetota</taxon>
        <taxon>Actinomycetes</taxon>
        <taxon>Cryptosporangiales</taxon>
        <taxon>Cryptosporangiaceae</taxon>
        <taxon>Cryptosporangium</taxon>
    </lineage>
</organism>
<feature type="transmembrane region" description="Helical" evidence="1">
    <location>
        <begin position="60"/>
        <end position="80"/>
    </location>
</feature>
<name>A0A011AJZ2_9ACTN</name>
<keyword evidence="1" id="KW-1133">Transmembrane helix</keyword>